<dbReference type="Gene3D" id="3.30.1490.20">
    <property type="entry name" value="ATP-grasp fold, A domain"/>
    <property type="match status" value="1"/>
</dbReference>
<evidence type="ECO:0000256" key="13">
    <source>
        <dbReference type="ARBA" id="ARBA00022960"/>
    </source>
</evidence>
<evidence type="ECO:0000256" key="24">
    <source>
        <dbReference type="PIRSR" id="PIRSR039102-3"/>
    </source>
</evidence>
<keyword evidence="14 22" id="KW-0573">Peptidoglycan synthesis</keyword>
<evidence type="ECO:0000256" key="9">
    <source>
        <dbReference type="ARBA" id="ARBA00022723"/>
    </source>
</evidence>
<evidence type="ECO:0000256" key="21">
    <source>
        <dbReference type="ARBA" id="ARBA00077154"/>
    </source>
</evidence>
<dbReference type="PROSITE" id="PS00843">
    <property type="entry name" value="DALA_DALA_LIGASE_1"/>
    <property type="match status" value="1"/>
</dbReference>
<evidence type="ECO:0000256" key="25">
    <source>
        <dbReference type="PROSITE-ProRule" id="PRU00409"/>
    </source>
</evidence>
<dbReference type="PIRSF" id="PIRSF039102">
    <property type="entry name" value="Ddl/VanB"/>
    <property type="match status" value="1"/>
</dbReference>
<dbReference type="EC" id="6.3.2.4" evidence="6 22"/>
<evidence type="ECO:0000256" key="17">
    <source>
        <dbReference type="ARBA" id="ARBA00047614"/>
    </source>
</evidence>
<evidence type="ECO:0000256" key="5">
    <source>
        <dbReference type="ARBA" id="ARBA00010871"/>
    </source>
</evidence>
<dbReference type="GO" id="GO:0008360">
    <property type="term" value="P:regulation of cell shape"/>
    <property type="evidence" value="ECO:0007669"/>
    <property type="project" value="UniProtKB-KW"/>
</dbReference>
<dbReference type="PANTHER" id="PTHR23132:SF25">
    <property type="entry name" value="D-ALANINE--D-ALANINE LIGASE A"/>
    <property type="match status" value="1"/>
</dbReference>
<keyword evidence="28" id="KW-1185">Reference proteome</keyword>
<evidence type="ECO:0000256" key="15">
    <source>
        <dbReference type="ARBA" id="ARBA00023211"/>
    </source>
</evidence>
<feature type="active site" evidence="23">
    <location>
        <position position="15"/>
    </location>
</feature>
<evidence type="ECO:0000256" key="12">
    <source>
        <dbReference type="ARBA" id="ARBA00022842"/>
    </source>
</evidence>
<evidence type="ECO:0000313" key="28">
    <source>
        <dbReference type="Proteomes" id="UP000448943"/>
    </source>
</evidence>
<keyword evidence="7 22" id="KW-0963">Cytoplasm</keyword>
<dbReference type="PROSITE" id="PS50975">
    <property type="entry name" value="ATP_GRASP"/>
    <property type="match status" value="1"/>
</dbReference>
<dbReference type="Pfam" id="PF07478">
    <property type="entry name" value="Dala_Dala_lig_C"/>
    <property type="match status" value="1"/>
</dbReference>
<dbReference type="InterPro" id="IPR016185">
    <property type="entry name" value="PreATP-grasp_dom_sf"/>
</dbReference>
<dbReference type="GO" id="GO:0009252">
    <property type="term" value="P:peptidoglycan biosynthetic process"/>
    <property type="evidence" value="ECO:0007669"/>
    <property type="project" value="UniProtKB-UniRule"/>
</dbReference>
<dbReference type="FunFam" id="3.30.1490.20:FF:000007">
    <property type="entry name" value="D-alanine--D-alanine ligase"/>
    <property type="match status" value="1"/>
</dbReference>
<evidence type="ECO:0000259" key="26">
    <source>
        <dbReference type="PROSITE" id="PS50975"/>
    </source>
</evidence>
<keyword evidence="13 22" id="KW-0133">Cell shape</keyword>
<dbReference type="InterPro" id="IPR011095">
    <property type="entry name" value="Dala_Dala_lig_C"/>
</dbReference>
<sequence>MKKKVFVLFGGKSGEHEVSVKSALNVLNELNKEKYVVFALYITRDGKWTSPWSVNEIKVTNKDILENSNRSQLSSFLEFLTNELDEDTIVFPVLHGTYGEDGKVQGLLDMLNIAYVGNDVGASALAMDKIISKKVFSYHDIPQVCFVTYIHSDFEIRPRFCIEEVTEKIGYPCYVKPANMGSSIGINRCENPQDLEEAMLEAFCYDHKIVVEQEIIGREVLVALTGNESIRCSVAGEWKRNVSFFDYEDKYMDNDLSPIIPANITDDTYLKVCSYAETAYRALGCSGMLRADFFITETNEIYLNEVNTIPGFTQHSMFPLLVQKTEGCTYSELLDQLIHLGFLKHKQKNKLQYHRRTS</sequence>
<dbReference type="NCBIfam" id="NF002528">
    <property type="entry name" value="PRK01966.1-4"/>
    <property type="match status" value="1"/>
</dbReference>
<evidence type="ECO:0000256" key="23">
    <source>
        <dbReference type="PIRSR" id="PIRSR039102-1"/>
    </source>
</evidence>
<evidence type="ECO:0000256" key="10">
    <source>
        <dbReference type="ARBA" id="ARBA00022741"/>
    </source>
</evidence>
<comment type="similarity">
    <text evidence="5 22">Belongs to the D-alanine--D-alanine ligase family.</text>
</comment>
<feature type="domain" description="ATP-grasp" evidence="26">
    <location>
        <begin position="133"/>
        <end position="339"/>
    </location>
</feature>
<evidence type="ECO:0000256" key="20">
    <source>
        <dbReference type="ARBA" id="ARBA00076288"/>
    </source>
</evidence>
<protein>
    <recommendedName>
        <fullName evidence="19 22">D-alanine--D-alanine ligase</fullName>
        <ecNumber evidence="6 22">6.3.2.4</ecNumber>
    </recommendedName>
    <alternativeName>
        <fullName evidence="21 22">D-Ala-D-Ala ligase</fullName>
    </alternativeName>
    <alternativeName>
        <fullName evidence="20 22">D-alanylalanine synthetase</fullName>
    </alternativeName>
</protein>
<feature type="binding site" evidence="24">
    <location>
        <position position="305"/>
    </location>
    <ligand>
        <name>Mg(2+)</name>
        <dbReference type="ChEBI" id="CHEBI:18420"/>
        <label>1</label>
    </ligand>
</feature>
<dbReference type="InterPro" id="IPR011761">
    <property type="entry name" value="ATP-grasp"/>
</dbReference>
<dbReference type="InterPro" id="IPR000291">
    <property type="entry name" value="D-Ala_lig_Van_CS"/>
</dbReference>
<dbReference type="UniPathway" id="UPA00219"/>
<evidence type="ECO:0000256" key="22">
    <source>
        <dbReference type="HAMAP-Rule" id="MF_00047"/>
    </source>
</evidence>
<feature type="binding site" evidence="24">
    <location>
        <position position="292"/>
    </location>
    <ligand>
        <name>Mg(2+)</name>
        <dbReference type="ChEBI" id="CHEBI:18420"/>
        <label>1</label>
    </ligand>
</feature>
<dbReference type="NCBIfam" id="TIGR01205">
    <property type="entry name" value="D_ala_D_alaTIGR"/>
    <property type="match status" value="1"/>
</dbReference>
<dbReference type="Pfam" id="PF01820">
    <property type="entry name" value="Dala_Dala_lig_N"/>
    <property type="match status" value="1"/>
</dbReference>
<dbReference type="EMBL" id="SIJB01000029">
    <property type="protein sequence ID" value="NBI30112.1"/>
    <property type="molecule type" value="Genomic_DNA"/>
</dbReference>
<dbReference type="RefSeq" id="WP_160646918.1">
    <property type="nucleotide sequence ID" value="NZ_SIJB01000029.1"/>
</dbReference>
<comment type="subcellular location">
    <subcellularLocation>
        <location evidence="3 22">Cytoplasm</location>
    </subcellularLocation>
</comment>
<evidence type="ECO:0000256" key="19">
    <source>
        <dbReference type="ARBA" id="ARBA00068427"/>
    </source>
</evidence>
<evidence type="ECO:0000256" key="8">
    <source>
        <dbReference type="ARBA" id="ARBA00022598"/>
    </source>
</evidence>
<dbReference type="PANTHER" id="PTHR23132">
    <property type="entry name" value="D-ALANINE--D-ALANINE LIGASE"/>
    <property type="match status" value="1"/>
</dbReference>
<name>A0A6N9Q5L6_9BACL</name>
<dbReference type="SUPFAM" id="SSF52440">
    <property type="entry name" value="PreATP-grasp domain"/>
    <property type="match status" value="1"/>
</dbReference>
<dbReference type="GO" id="GO:0046872">
    <property type="term" value="F:metal ion binding"/>
    <property type="evidence" value="ECO:0007669"/>
    <property type="project" value="UniProtKB-KW"/>
</dbReference>
<evidence type="ECO:0000256" key="3">
    <source>
        <dbReference type="ARBA" id="ARBA00004496"/>
    </source>
</evidence>
<keyword evidence="9 24" id="KW-0479">Metal-binding</keyword>
<evidence type="ECO:0000256" key="14">
    <source>
        <dbReference type="ARBA" id="ARBA00022984"/>
    </source>
</evidence>
<dbReference type="AlphaFoldDB" id="A0A6N9Q5L6"/>
<keyword evidence="12 24" id="KW-0460">Magnesium</keyword>
<keyword evidence="16 22" id="KW-0961">Cell wall biogenesis/degradation</keyword>
<evidence type="ECO:0000256" key="11">
    <source>
        <dbReference type="ARBA" id="ARBA00022840"/>
    </source>
</evidence>
<proteinExistence type="inferred from homology"/>
<dbReference type="InterPro" id="IPR013815">
    <property type="entry name" value="ATP_grasp_subdomain_1"/>
</dbReference>
<comment type="caution">
    <text evidence="27">The sequence shown here is derived from an EMBL/GenBank/DDBJ whole genome shotgun (WGS) entry which is preliminary data.</text>
</comment>
<evidence type="ECO:0000256" key="1">
    <source>
        <dbReference type="ARBA" id="ARBA00001936"/>
    </source>
</evidence>
<gene>
    <name evidence="22" type="primary">ddl</name>
    <name evidence="27" type="ORF">ERL59_14265</name>
</gene>
<dbReference type="HAMAP" id="MF_00047">
    <property type="entry name" value="Dala_Dala_lig"/>
    <property type="match status" value="1"/>
</dbReference>
<evidence type="ECO:0000256" key="6">
    <source>
        <dbReference type="ARBA" id="ARBA00012216"/>
    </source>
</evidence>
<evidence type="ECO:0000313" key="27">
    <source>
        <dbReference type="EMBL" id="NBI30112.1"/>
    </source>
</evidence>
<dbReference type="GO" id="GO:0005829">
    <property type="term" value="C:cytosol"/>
    <property type="evidence" value="ECO:0007669"/>
    <property type="project" value="TreeGrafter"/>
</dbReference>
<accession>A0A6N9Q5L6</accession>
<reference evidence="27 28" key="1">
    <citation type="submission" date="2019-01" db="EMBL/GenBank/DDBJ databases">
        <title>Chengkuizengella sp. nov., isolated from deep-sea sediment of East Pacific Ocean.</title>
        <authorList>
            <person name="Yang J."/>
            <person name="Lai Q."/>
            <person name="Shao Z."/>
        </authorList>
    </citation>
    <scope>NUCLEOTIDE SEQUENCE [LARGE SCALE GENOMIC DNA]</scope>
    <source>
        <strain evidence="27 28">YPA3-1-1</strain>
    </source>
</reference>
<dbReference type="Gene3D" id="3.30.470.20">
    <property type="entry name" value="ATP-grasp fold, B domain"/>
    <property type="match status" value="1"/>
</dbReference>
<organism evidence="27 28">
    <name type="scientific">Chengkuizengella marina</name>
    <dbReference type="NCBI Taxonomy" id="2507566"/>
    <lineage>
        <taxon>Bacteria</taxon>
        <taxon>Bacillati</taxon>
        <taxon>Bacillota</taxon>
        <taxon>Bacilli</taxon>
        <taxon>Bacillales</taxon>
        <taxon>Paenibacillaceae</taxon>
        <taxon>Chengkuizengella</taxon>
    </lineage>
</organism>
<keyword evidence="10 25" id="KW-0547">Nucleotide-binding</keyword>
<feature type="active site" evidence="23">
    <location>
        <position position="316"/>
    </location>
</feature>
<dbReference type="InterPro" id="IPR011127">
    <property type="entry name" value="Dala_Dala_lig_N"/>
</dbReference>
<dbReference type="InterPro" id="IPR005905">
    <property type="entry name" value="D_ala_D_ala"/>
</dbReference>
<comment type="function">
    <text evidence="2 22">Cell wall formation.</text>
</comment>
<evidence type="ECO:0000256" key="18">
    <source>
        <dbReference type="ARBA" id="ARBA00060592"/>
    </source>
</evidence>
<keyword evidence="8 22" id="KW-0436">Ligase</keyword>
<feature type="active site" evidence="23">
    <location>
        <position position="182"/>
    </location>
</feature>
<comment type="pathway">
    <text evidence="18">Glycan biosynthesis.</text>
</comment>
<dbReference type="Proteomes" id="UP000448943">
    <property type="component" value="Unassembled WGS sequence"/>
</dbReference>
<evidence type="ECO:0000256" key="2">
    <source>
        <dbReference type="ARBA" id="ARBA00003921"/>
    </source>
</evidence>
<dbReference type="GO" id="GO:0005524">
    <property type="term" value="F:ATP binding"/>
    <property type="evidence" value="ECO:0007669"/>
    <property type="project" value="UniProtKB-UniRule"/>
</dbReference>
<keyword evidence="11 25" id="KW-0067">ATP-binding</keyword>
<keyword evidence="15 24" id="KW-0464">Manganese</keyword>
<feature type="binding site" evidence="24">
    <location>
        <position position="305"/>
    </location>
    <ligand>
        <name>Mg(2+)</name>
        <dbReference type="ChEBI" id="CHEBI:18420"/>
        <label>2</label>
    </ligand>
</feature>
<comment type="cofactor">
    <cofactor evidence="24">
        <name>Mg(2+)</name>
        <dbReference type="ChEBI" id="CHEBI:18420"/>
    </cofactor>
    <cofactor evidence="24">
        <name>Mn(2+)</name>
        <dbReference type="ChEBI" id="CHEBI:29035"/>
    </cofactor>
    <text evidence="24">Binds 2 magnesium or manganese ions per subunit.</text>
</comment>
<comment type="pathway">
    <text evidence="4 22">Cell wall biogenesis; peptidoglycan biosynthesis.</text>
</comment>
<dbReference type="OrthoDB" id="9813261at2"/>
<comment type="cofactor">
    <cofactor evidence="1">
        <name>Mn(2+)</name>
        <dbReference type="ChEBI" id="CHEBI:29035"/>
    </cofactor>
</comment>
<evidence type="ECO:0000256" key="4">
    <source>
        <dbReference type="ARBA" id="ARBA00004752"/>
    </source>
</evidence>
<evidence type="ECO:0000256" key="7">
    <source>
        <dbReference type="ARBA" id="ARBA00022490"/>
    </source>
</evidence>
<dbReference type="SUPFAM" id="SSF56059">
    <property type="entry name" value="Glutathione synthetase ATP-binding domain-like"/>
    <property type="match status" value="1"/>
</dbReference>
<dbReference type="Gene3D" id="3.40.50.20">
    <property type="match status" value="1"/>
</dbReference>
<feature type="binding site" evidence="24">
    <location>
        <position position="307"/>
    </location>
    <ligand>
        <name>Mg(2+)</name>
        <dbReference type="ChEBI" id="CHEBI:18420"/>
        <label>2</label>
    </ligand>
</feature>
<dbReference type="GO" id="GO:0071555">
    <property type="term" value="P:cell wall organization"/>
    <property type="evidence" value="ECO:0007669"/>
    <property type="project" value="UniProtKB-KW"/>
</dbReference>
<comment type="catalytic activity">
    <reaction evidence="17 22">
        <text>2 D-alanine + ATP = D-alanyl-D-alanine + ADP + phosphate + H(+)</text>
        <dbReference type="Rhea" id="RHEA:11224"/>
        <dbReference type="ChEBI" id="CHEBI:15378"/>
        <dbReference type="ChEBI" id="CHEBI:30616"/>
        <dbReference type="ChEBI" id="CHEBI:43474"/>
        <dbReference type="ChEBI" id="CHEBI:57416"/>
        <dbReference type="ChEBI" id="CHEBI:57822"/>
        <dbReference type="ChEBI" id="CHEBI:456216"/>
        <dbReference type="EC" id="6.3.2.4"/>
    </reaction>
</comment>
<evidence type="ECO:0000256" key="16">
    <source>
        <dbReference type="ARBA" id="ARBA00023316"/>
    </source>
</evidence>
<dbReference type="GO" id="GO:0008716">
    <property type="term" value="F:D-alanine-D-alanine ligase activity"/>
    <property type="evidence" value="ECO:0007669"/>
    <property type="project" value="UniProtKB-UniRule"/>
</dbReference>